<dbReference type="OrthoDB" id="331195at2"/>
<keyword evidence="2" id="KW-0449">Lipoprotein</keyword>
<proteinExistence type="predicted"/>
<evidence type="ECO:0000313" key="2">
    <source>
        <dbReference type="EMBL" id="TGN14118.1"/>
    </source>
</evidence>
<dbReference type="AlphaFoldDB" id="A0A4R9LUN8"/>
<dbReference type="InterPro" id="IPR031030">
    <property type="entry name" value="Lepto_Lipo_YY_C"/>
</dbReference>
<feature type="chain" id="PRO_5020556021" evidence="1">
    <location>
        <begin position="21"/>
        <end position="128"/>
    </location>
</feature>
<dbReference type="NCBIfam" id="TIGR04452">
    <property type="entry name" value="Lepto_Lipo_YY_C"/>
    <property type="match status" value="1"/>
</dbReference>
<comment type="caution">
    <text evidence="2">The sequence shown here is derived from an EMBL/GenBank/DDBJ whole genome shotgun (WGS) entry which is preliminary data.</text>
</comment>
<keyword evidence="1" id="KW-0732">Signal</keyword>
<gene>
    <name evidence="2" type="ORF">EHS11_02585</name>
</gene>
<evidence type="ECO:0000256" key="1">
    <source>
        <dbReference type="SAM" id="SignalP"/>
    </source>
</evidence>
<dbReference type="EMBL" id="RQHV01000014">
    <property type="protein sequence ID" value="TGN14118.1"/>
    <property type="molecule type" value="Genomic_DNA"/>
</dbReference>
<protein>
    <submittedName>
        <fullName evidence="2">TIGR04452 family lipoprotein</fullName>
    </submittedName>
</protein>
<dbReference type="Proteomes" id="UP000298264">
    <property type="component" value="Unassembled WGS sequence"/>
</dbReference>
<sequence length="128" mass="13430">MKTKCLILFVVISMSNCVLLNPVGLNIDREKGSEAASRIREAAITIDLINTLAATGGRAAGISILSLIADDIAGIDAAKYYVKSDVDTCVNDIKGLTGFVLGSTIANLISCKNLKTDGYLTGDPLPKL</sequence>
<evidence type="ECO:0000313" key="3">
    <source>
        <dbReference type="Proteomes" id="UP000298264"/>
    </source>
</evidence>
<dbReference type="RefSeq" id="WP_135762861.1">
    <property type="nucleotide sequence ID" value="NZ_RQHV01000014.1"/>
</dbReference>
<organism evidence="2 3">
    <name type="scientific">Leptospira ilyithenensis</name>
    <dbReference type="NCBI Taxonomy" id="2484901"/>
    <lineage>
        <taxon>Bacteria</taxon>
        <taxon>Pseudomonadati</taxon>
        <taxon>Spirochaetota</taxon>
        <taxon>Spirochaetia</taxon>
        <taxon>Leptospirales</taxon>
        <taxon>Leptospiraceae</taxon>
        <taxon>Leptospira</taxon>
    </lineage>
</organism>
<feature type="signal peptide" evidence="1">
    <location>
        <begin position="1"/>
        <end position="20"/>
    </location>
</feature>
<reference evidence="2" key="1">
    <citation type="journal article" date="2019" name="PLoS Negl. Trop. Dis.">
        <title>Revisiting the worldwide diversity of Leptospira species in the environment.</title>
        <authorList>
            <person name="Vincent A.T."/>
            <person name="Schiettekatte O."/>
            <person name="Bourhy P."/>
            <person name="Veyrier F.J."/>
            <person name="Picardeau M."/>
        </authorList>
    </citation>
    <scope>NUCLEOTIDE SEQUENCE [LARGE SCALE GENOMIC DNA]</scope>
    <source>
        <strain evidence="2">201400974</strain>
    </source>
</reference>
<accession>A0A4R9LUN8</accession>
<keyword evidence="3" id="KW-1185">Reference proteome</keyword>
<name>A0A4R9LUN8_9LEPT</name>